<dbReference type="InterPro" id="IPR050695">
    <property type="entry name" value="N-acetylmuramoyl_amidase_3"/>
</dbReference>
<dbReference type="PANTHER" id="PTHR30404">
    <property type="entry name" value="N-ACETYLMURAMOYL-L-ALANINE AMIDASE"/>
    <property type="match status" value="1"/>
</dbReference>
<dbReference type="RefSeq" id="WP_012596897.1">
    <property type="nucleotide sequence ID" value="NC_011726.1"/>
</dbReference>
<accession>B7K2T8</accession>
<dbReference type="InterPro" id="IPR021731">
    <property type="entry name" value="AMIN_dom"/>
</dbReference>
<feature type="domain" description="MurNAc-LAA" evidence="2">
    <location>
        <begin position="224"/>
        <end position="334"/>
    </location>
</feature>
<evidence type="ECO:0000256" key="1">
    <source>
        <dbReference type="ARBA" id="ARBA00022801"/>
    </source>
</evidence>
<dbReference type="CDD" id="cd02696">
    <property type="entry name" value="MurNAc-LAA"/>
    <property type="match status" value="1"/>
</dbReference>
<dbReference type="InterPro" id="IPR002508">
    <property type="entry name" value="MurNAc-LAA_cat"/>
</dbReference>
<dbReference type="SMART" id="SM00646">
    <property type="entry name" value="Ami_3"/>
    <property type="match status" value="1"/>
</dbReference>
<dbReference type="GO" id="GO:0030288">
    <property type="term" value="C:outer membrane-bounded periplasmic space"/>
    <property type="evidence" value="ECO:0007669"/>
    <property type="project" value="TreeGrafter"/>
</dbReference>
<dbReference type="Gene3D" id="3.40.630.40">
    <property type="entry name" value="Zn-dependent exopeptidases"/>
    <property type="match status" value="1"/>
</dbReference>
<dbReference type="GO" id="GO:0008745">
    <property type="term" value="F:N-acetylmuramoyl-L-alanine amidase activity"/>
    <property type="evidence" value="ECO:0007669"/>
    <property type="project" value="UniProtKB-EC"/>
</dbReference>
<dbReference type="GO" id="GO:0009253">
    <property type="term" value="P:peptidoglycan catabolic process"/>
    <property type="evidence" value="ECO:0007669"/>
    <property type="project" value="InterPro"/>
</dbReference>
<gene>
    <name evidence="3" type="ordered locus">PCC8801_3678</name>
</gene>
<evidence type="ECO:0000259" key="2">
    <source>
        <dbReference type="SMART" id="SM00646"/>
    </source>
</evidence>
<dbReference type="PANTHER" id="PTHR30404:SF0">
    <property type="entry name" value="N-ACETYLMURAMOYL-L-ALANINE AMIDASE AMIC"/>
    <property type="match status" value="1"/>
</dbReference>
<sequence>MKPIQGIVWGIVTSQTICLSVAANTLQYWDFDVRQNRVEIVTDSDVRPKAQMIANPTRLIIDLPGVKLSQPSVRQGNITSYVRQVRVGQFSPYTTRIVVELGSAYSMRPWEVKVRSLAPNRWFVQLSEFQPHSVYSLPPEAEPVAIAVPTPKPYPSTPSGSGYTVVIDPGHGGKDPGAIGLGGLQEKDVVLSISLQLAEILKKRGVRVIMTRSNDASVSLKGRVEQAETANANVFVSIHANAVGGNNSQVNGLETYYYSSGYRLALTIHNNLLRKVNVVDNRGVKQARFYVLRKSSMPAALVEVGFVTGSIDNRNLSNPSYRQQLAEAIANGILDYLR</sequence>
<dbReference type="SUPFAM" id="SSF53187">
    <property type="entry name" value="Zn-dependent exopeptidases"/>
    <property type="match status" value="1"/>
</dbReference>
<dbReference type="EMBL" id="CP001287">
    <property type="protein sequence ID" value="ACK67639.1"/>
    <property type="molecule type" value="Genomic_DNA"/>
</dbReference>
<proteinExistence type="predicted"/>
<dbReference type="HOGENOM" id="CLU_014322_2_0_3"/>
<keyword evidence="1 3" id="KW-0378">Hydrolase</keyword>
<dbReference type="KEGG" id="cyp:PCC8801_3678"/>
<keyword evidence="4" id="KW-1185">Reference proteome</keyword>
<dbReference type="EC" id="3.5.1.28" evidence="3"/>
<dbReference type="Proteomes" id="UP000008204">
    <property type="component" value="Chromosome"/>
</dbReference>
<dbReference type="STRING" id="41431.PCC8801_3678"/>
<organism evidence="3 4">
    <name type="scientific">Rippkaea orientalis (strain PCC 8801 / RF-1)</name>
    <name type="common">Cyanothece sp. (strain PCC 8801)</name>
    <dbReference type="NCBI Taxonomy" id="41431"/>
    <lineage>
        <taxon>Bacteria</taxon>
        <taxon>Bacillati</taxon>
        <taxon>Cyanobacteriota</taxon>
        <taxon>Cyanophyceae</taxon>
        <taxon>Oscillatoriophycideae</taxon>
        <taxon>Chroococcales</taxon>
        <taxon>Aphanothecaceae</taxon>
        <taxon>Rippkaea</taxon>
        <taxon>Rippkaea orientalis</taxon>
    </lineage>
</organism>
<dbReference type="eggNOG" id="COG0860">
    <property type="taxonomic scope" value="Bacteria"/>
</dbReference>
<dbReference type="OrthoDB" id="9806267at2"/>
<dbReference type="FunFam" id="3.40.630.40:FF:000005">
    <property type="entry name" value="N-acetylmuramoyl-L-alanine amidase (AmiA)"/>
    <property type="match status" value="1"/>
</dbReference>
<dbReference type="Pfam" id="PF01520">
    <property type="entry name" value="Amidase_3"/>
    <property type="match status" value="1"/>
</dbReference>
<evidence type="ECO:0000313" key="4">
    <source>
        <dbReference type="Proteomes" id="UP000008204"/>
    </source>
</evidence>
<dbReference type="AlphaFoldDB" id="B7K2T8"/>
<evidence type="ECO:0000313" key="3">
    <source>
        <dbReference type="EMBL" id="ACK67639.1"/>
    </source>
</evidence>
<dbReference type="Gene3D" id="2.60.40.3500">
    <property type="match status" value="1"/>
</dbReference>
<dbReference type="Pfam" id="PF11741">
    <property type="entry name" value="AMIN"/>
    <property type="match status" value="1"/>
</dbReference>
<protein>
    <submittedName>
        <fullName evidence="3">N-acetylmuramoyl-L-alanine amidase</fullName>
        <ecNumber evidence="3">3.5.1.28</ecNumber>
    </submittedName>
</protein>
<name>B7K2T8_RIPO1</name>
<reference evidence="4" key="1">
    <citation type="journal article" date="2011" name="MBio">
        <title>Novel metabolic attributes of the genus Cyanothece, comprising a group of unicellular nitrogen-fixing Cyanobacteria.</title>
        <authorList>
            <person name="Bandyopadhyay A."/>
            <person name="Elvitigala T."/>
            <person name="Welsh E."/>
            <person name="Stockel J."/>
            <person name="Liberton M."/>
            <person name="Min H."/>
            <person name="Sherman L.A."/>
            <person name="Pakrasi H.B."/>
        </authorList>
    </citation>
    <scope>NUCLEOTIDE SEQUENCE [LARGE SCALE GENOMIC DNA]</scope>
    <source>
        <strain evidence="4">PCC 8801</strain>
    </source>
</reference>